<dbReference type="OrthoDB" id="5866750at2759"/>
<feature type="region of interest" description="Disordered" evidence="1">
    <location>
        <begin position="29"/>
        <end position="67"/>
    </location>
</feature>
<accession>A0A183F4H1</accession>
<organism evidence="3 4">
    <name type="scientific">Heligmosomoides polygyrus</name>
    <name type="common">Parasitic roundworm</name>
    <dbReference type="NCBI Taxonomy" id="6339"/>
    <lineage>
        <taxon>Eukaryota</taxon>
        <taxon>Metazoa</taxon>
        <taxon>Ecdysozoa</taxon>
        <taxon>Nematoda</taxon>
        <taxon>Chromadorea</taxon>
        <taxon>Rhabditida</taxon>
        <taxon>Rhabditina</taxon>
        <taxon>Rhabditomorpha</taxon>
        <taxon>Strongyloidea</taxon>
        <taxon>Heligmosomidae</taxon>
        <taxon>Heligmosomoides</taxon>
    </lineage>
</organism>
<evidence type="ECO:0000256" key="1">
    <source>
        <dbReference type="SAM" id="MobiDB-lite"/>
    </source>
</evidence>
<keyword evidence="3" id="KW-1185">Reference proteome</keyword>
<gene>
    <name evidence="2" type="ORF">HPBE_LOCUS1064</name>
</gene>
<protein>
    <submittedName>
        <fullName evidence="4">Phosphoinositide phospholipase C</fullName>
    </submittedName>
</protein>
<sequence length="157" mass="17013">MSLNAFITNSDNLEEQLSAEEFIKSLKKVESVDDNQKSSNSGGSSASGSSDKMQNAKGDDGKKRLMDKKLSTSDLLCKMRGRFQHRATEPVFHTLATGTPEVSCNTDYIQNGTFSSSEGSHHHDAINGALVSNISKALSVCRKNVPNTIKRCEELGS</sequence>
<evidence type="ECO:0000313" key="4">
    <source>
        <dbReference type="WBParaSite" id="HPBE_0000106301-mRNA-1"/>
    </source>
</evidence>
<dbReference type="WBParaSite" id="HPBE_0000106301-mRNA-1">
    <property type="protein sequence ID" value="HPBE_0000106301-mRNA-1"/>
    <property type="gene ID" value="HPBE_0000106301"/>
</dbReference>
<accession>A0A3P7TDW6</accession>
<dbReference type="EMBL" id="UZAH01001026">
    <property type="protein sequence ID" value="VDO19446.1"/>
    <property type="molecule type" value="Genomic_DNA"/>
</dbReference>
<reference evidence="4" key="2">
    <citation type="submission" date="2019-09" db="UniProtKB">
        <authorList>
            <consortium name="WormBaseParasite"/>
        </authorList>
    </citation>
    <scope>IDENTIFICATION</scope>
</reference>
<feature type="compositionally biased region" description="Low complexity" evidence="1">
    <location>
        <begin position="38"/>
        <end position="50"/>
    </location>
</feature>
<reference evidence="2 3" key="1">
    <citation type="submission" date="2018-11" db="EMBL/GenBank/DDBJ databases">
        <authorList>
            <consortium name="Pathogen Informatics"/>
        </authorList>
    </citation>
    <scope>NUCLEOTIDE SEQUENCE [LARGE SCALE GENOMIC DNA]</scope>
</reference>
<evidence type="ECO:0000313" key="2">
    <source>
        <dbReference type="EMBL" id="VDO19446.1"/>
    </source>
</evidence>
<evidence type="ECO:0000313" key="3">
    <source>
        <dbReference type="Proteomes" id="UP000050761"/>
    </source>
</evidence>
<proteinExistence type="predicted"/>
<name>A0A183F4H1_HELPZ</name>
<dbReference type="AlphaFoldDB" id="A0A183F4H1"/>
<feature type="compositionally biased region" description="Basic and acidic residues" evidence="1">
    <location>
        <begin position="57"/>
        <end position="67"/>
    </location>
</feature>
<dbReference type="Proteomes" id="UP000050761">
    <property type="component" value="Unassembled WGS sequence"/>
</dbReference>